<sequence>MSTDGKVVPLKVPADPASSAPLARLPVVLLQVRDKAAQQLKEGLQALFDNADDTLFEMADKAQNNVDQNTFFEAMRDLRLKRKSIERGFLEKFYESFVRIGQYEVAATSAAAVTYDKLALVPHDELERTVALDAMVGKVLARDGLALGQLTTRLNTLVPRKLNDDTNPLGPAMLCEFFLQAGRTLGVEIKVKLIILKLFDKYVLSDTDHLYADANHLLIATGILPELKAAPSRRAEDRTATARKREELSQNATALQQPSAQAPLDESVREVFSALQELLHTVRGTVAPKLEHPVEAQPISTNDLLRLLSHLQQYVPTHPTSHEDYDLRYQLEQLLTRVSVKSGKFRVVGGVDEDVINLVAMLFEFILDDRNLPDSLKVLIGRLQIPMLKMAVLDKSFFSRGTHPARRLLNEIASAAMGWSNRGESERDALHARIEQIVQRLLNDFVDDPALFSELLVDFLAFTGEERRRSELLEQRTRDAEEGRARAEMARAQVQHELNRRLVGKTLPQVVVRLLEEAWSKFMLLTWLKHGAHSDEWRAGLETMDQLIWSVAPHDDSQSRLRLLELVPGLLKSLREGLTSSAFDPFATSQFFSQLESLHVQAFQRESLGASLPDPANDPGMVQVLDEIVLAGSEPPSTREAAPRLPEGDPSLQQVDRLRPGMWVELDEDSETRLRCKLTAIIESTGKYVFVNRTGMKVLEKSRMGLAAEFQQGSIRILDDNLLFDRALDAVVGKLRQLKA</sequence>
<evidence type="ECO:0000313" key="3">
    <source>
        <dbReference type="Proteomes" id="UP000746535"/>
    </source>
</evidence>
<keyword evidence="3" id="KW-1185">Reference proteome</keyword>
<dbReference type="EMBL" id="JAAVJI010000005">
    <property type="protein sequence ID" value="NJP01440.1"/>
    <property type="molecule type" value="Genomic_DNA"/>
</dbReference>
<reference evidence="2 3" key="1">
    <citation type="submission" date="2020-03" db="EMBL/GenBank/DDBJ databases">
        <authorList>
            <person name="Wang L."/>
            <person name="He N."/>
            <person name="Li Y."/>
            <person name="Fang Y."/>
            <person name="Zhang F."/>
        </authorList>
    </citation>
    <scope>NUCLEOTIDE SEQUENCE [LARGE SCALE GENOMIC DNA]</scope>
    <source>
        <strain evidence="3">hsmgli-8</strain>
    </source>
</reference>
<dbReference type="InterPro" id="IPR012434">
    <property type="entry name" value="DUF1631"/>
</dbReference>
<organism evidence="2 3">
    <name type="scientific">Pseudomonas quercus</name>
    <dbReference type="NCBI Taxonomy" id="2722792"/>
    <lineage>
        <taxon>Bacteria</taxon>
        <taxon>Pseudomonadati</taxon>
        <taxon>Pseudomonadota</taxon>
        <taxon>Gammaproteobacteria</taxon>
        <taxon>Pseudomonadales</taxon>
        <taxon>Pseudomonadaceae</taxon>
        <taxon>Pseudomonas</taxon>
    </lineage>
</organism>
<feature type="region of interest" description="Disordered" evidence="1">
    <location>
        <begin position="230"/>
        <end position="262"/>
    </location>
</feature>
<dbReference type="Pfam" id="PF07793">
    <property type="entry name" value="DUF1631"/>
    <property type="match status" value="1"/>
</dbReference>
<proteinExistence type="predicted"/>
<evidence type="ECO:0000256" key="1">
    <source>
        <dbReference type="SAM" id="MobiDB-lite"/>
    </source>
</evidence>
<evidence type="ECO:0000313" key="2">
    <source>
        <dbReference type="EMBL" id="NJP01440.1"/>
    </source>
</evidence>
<name>A0ABX0YDG0_9PSED</name>
<protein>
    <submittedName>
        <fullName evidence="2">DUF1631 domain-containing protein</fullName>
    </submittedName>
</protein>
<feature type="compositionally biased region" description="Basic and acidic residues" evidence="1">
    <location>
        <begin position="233"/>
        <end position="248"/>
    </location>
</feature>
<dbReference type="RefSeq" id="WP_168084010.1">
    <property type="nucleotide sequence ID" value="NZ_JAAVJI010000005.1"/>
</dbReference>
<accession>A0ABX0YDG0</accession>
<gene>
    <name evidence="2" type="ORF">HBH25_11260</name>
</gene>
<comment type="caution">
    <text evidence="2">The sequence shown here is derived from an EMBL/GenBank/DDBJ whole genome shotgun (WGS) entry which is preliminary data.</text>
</comment>
<feature type="compositionally biased region" description="Polar residues" evidence="1">
    <location>
        <begin position="249"/>
        <end position="260"/>
    </location>
</feature>
<dbReference type="Proteomes" id="UP000746535">
    <property type="component" value="Unassembled WGS sequence"/>
</dbReference>